<dbReference type="InterPro" id="IPR005119">
    <property type="entry name" value="LysR_subst-bd"/>
</dbReference>
<dbReference type="PRINTS" id="PR00039">
    <property type="entry name" value="HTHLYSR"/>
</dbReference>
<protein>
    <submittedName>
        <fullName evidence="6">HTH-type transcriptional regulator gltC</fullName>
    </submittedName>
</protein>
<keyword evidence="4" id="KW-0804">Transcription</keyword>
<dbReference type="InterPro" id="IPR000847">
    <property type="entry name" value="LysR_HTH_N"/>
</dbReference>
<evidence type="ECO:0000256" key="4">
    <source>
        <dbReference type="ARBA" id="ARBA00023163"/>
    </source>
</evidence>
<organism evidence="6 7">
    <name type="scientific">Pandoraea pulmonicola</name>
    <dbReference type="NCBI Taxonomy" id="93221"/>
    <lineage>
        <taxon>Bacteria</taxon>
        <taxon>Pseudomonadati</taxon>
        <taxon>Pseudomonadota</taxon>
        <taxon>Betaproteobacteria</taxon>
        <taxon>Burkholderiales</taxon>
        <taxon>Burkholderiaceae</taxon>
        <taxon>Pandoraea</taxon>
    </lineage>
</organism>
<dbReference type="GO" id="GO:0003700">
    <property type="term" value="F:DNA-binding transcription factor activity"/>
    <property type="evidence" value="ECO:0007669"/>
    <property type="project" value="InterPro"/>
</dbReference>
<name>A0AAJ4ZCF8_PANPU</name>
<keyword evidence="3" id="KW-0238">DNA-binding</keyword>
<comment type="similarity">
    <text evidence="1">Belongs to the LysR transcriptional regulatory family.</text>
</comment>
<dbReference type="Gene3D" id="3.40.190.290">
    <property type="match status" value="1"/>
</dbReference>
<dbReference type="Proteomes" id="UP000254589">
    <property type="component" value="Unassembled WGS sequence"/>
</dbReference>
<evidence type="ECO:0000313" key="6">
    <source>
        <dbReference type="EMBL" id="SUA90857.1"/>
    </source>
</evidence>
<keyword evidence="2" id="KW-0805">Transcription regulation</keyword>
<accession>A0AAJ4ZCF8</accession>
<dbReference type="SUPFAM" id="SSF46785">
    <property type="entry name" value="Winged helix' DNA-binding domain"/>
    <property type="match status" value="1"/>
</dbReference>
<dbReference type="GO" id="GO:0005829">
    <property type="term" value="C:cytosol"/>
    <property type="evidence" value="ECO:0007669"/>
    <property type="project" value="TreeGrafter"/>
</dbReference>
<evidence type="ECO:0000256" key="3">
    <source>
        <dbReference type="ARBA" id="ARBA00023125"/>
    </source>
</evidence>
<dbReference type="Pfam" id="PF03466">
    <property type="entry name" value="LysR_substrate"/>
    <property type="match status" value="1"/>
</dbReference>
<dbReference type="AlphaFoldDB" id="A0AAJ4ZCF8"/>
<dbReference type="GO" id="GO:0003677">
    <property type="term" value="F:DNA binding"/>
    <property type="evidence" value="ECO:0007669"/>
    <property type="project" value="UniProtKB-KW"/>
</dbReference>
<dbReference type="FunFam" id="1.10.10.10:FF:000001">
    <property type="entry name" value="LysR family transcriptional regulator"/>
    <property type="match status" value="1"/>
</dbReference>
<gene>
    <name evidence="6" type="primary">gltC_2</name>
    <name evidence="6" type="ORF">NCTC13159_02344</name>
</gene>
<sequence length="354" mass="39041">MSTEPSEYRQPIYALELLLRAEVITLLHGLAMRLRVAIPCTDFVRLPGVPASAMSLNLQQLRAFTTIVATGSLGRAAAELHLTQPALSRTIKRLETDLGAPLFERHSKGMELTAFGQALLPHAMLLEREAEHAREEIDALRGLAKGTIKVGAVGAIASRVLPLAVDRVLNRWPNLRVEIIEGVWDRLAQGLMRHEIDLALSTVAPDTDDIVAITDCHWEDDSFVVAACDHPLRRRKSLVLADTMHERWAIPPRGTAPYAHMQGVFAAHGLGLPNIVVETRSVPVLKSMVARCGFLTWMAEPMYDVEARARVMDTLPIPTVRATRTLTAFRRRQGILPSPAAKLLDELRQLTAPG</sequence>
<evidence type="ECO:0000313" key="7">
    <source>
        <dbReference type="Proteomes" id="UP000254589"/>
    </source>
</evidence>
<dbReference type="Pfam" id="PF00126">
    <property type="entry name" value="HTH_1"/>
    <property type="match status" value="1"/>
</dbReference>
<proteinExistence type="inferred from homology"/>
<evidence type="ECO:0000256" key="2">
    <source>
        <dbReference type="ARBA" id="ARBA00023015"/>
    </source>
</evidence>
<dbReference type="InterPro" id="IPR050950">
    <property type="entry name" value="HTH-type_LysR_regulators"/>
</dbReference>
<reference evidence="6 7" key="1">
    <citation type="submission" date="2018-06" db="EMBL/GenBank/DDBJ databases">
        <authorList>
            <consortium name="Pathogen Informatics"/>
            <person name="Doyle S."/>
        </authorList>
    </citation>
    <scope>NUCLEOTIDE SEQUENCE [LARGE SCALE GENOMIC DNA]</scope>
    <source>
        <strain evidence="6 7">NCTC13159</strain>
    </source>
</reference>
<dbReference type="Gene3D" id="1.10.10.10">
    <property type="entry name" value="Winged helix-like DNA-binding domain superfamily/Winged helix DNA-binding domain"/>
    <property type="match status" value="1"/>
</dbReference>
<dbReference type="InterPro" id="IPR036388">
    <property type="entry name" value="WH-like_DNA-bd_sf"/>
</dbReference>
<dbReference type="PROSITE" id="PS50931">
    <property type="entry name" value="HTH_LYSR"/>
    <property type="match status" value="1"/>
</dbReference>
<dbReference type="PANTHER" id="PTHR30419:SF8">
    <property type="entry name" value="NITROGEN ASSIMILATION TRANSCRIPTIONAL ACTIVATOR-RELATED"/>
    <property type="match status" value="1"/>
</dbReference>
<dbReference type="SUPFAM" id="SSF53850">
    <property type="entry name" value="Periplasmic binding protein-like II"/>
    <property type="match status" value="1"/>
</dbReference>
<dbReference type="InterPro" id="IPR036390">
    <property type="entry name" value="WH_DNA-bd_sf"/>
</dbReference>
<dbReference type="PANTHER" id="PTHR30419">
    <property type="entry name" value="HTH-TYPE TRANSCRIPTIONAL REGULATOR YBHD"/>
    <property type="match status" value="1"/>
</dbReference>
<comment type="caution">
    <text evidence="6">The sequence shown here is derived from an EMBL/GenBank/DDBJ whole genome shotgun (WGS) entry which is preliminary data.</text>
</comment>
<evidence type="ECO:0000259" key="5">
    <source>
        <dbReference type="PROSITE" id="PS50931"/>
    </source>
</evidence>
<dbReference type="EMBL" id="UGSJ01000001">
    <property type="protein sequence ID" value="SUA90857.1"/>
    <property type="molecule type" value="Genomic_DNA"/>
</dbReference>
<feature type="domain" description="HTH lysR-type" evidence="5">
    <location>
        <begin position="56"/>
        <end position="113"/>
    </location>
</feature>
<evidence type="ECO:0000256" key="1">
    <source>
        <dbReference type="ARBA" id="ARBA00009437"/>
    </source>
</evidence>